<keyword evidence="3" id="KW-0677">Repeat</keyword>
<keyword evidence="7" id="KW-1185">Reference proteome</keyword>
<evidence type="ECO:0000259" key="5">
    <source>
        <dbReference type="Pfam" id="PF12770"/>
    </source>
</evidence>
<dbReference type="PROSITE" id="PS50005">
    <property type="entry name" value="TPR"/>
    <property type="match status" value="6"/>
</dbReference>
<evidence type="ECO:0000313" key="6">
    <source>
        <dbReference type="EMBL" id="PFX22856.1"/>
    </source>
</evidence>
<dbReference type="InterPro" id="IPR019734">
    <property type="entry name" value="TPR_rpt"/>
</dbReference>
<keyword evidence="4" id="KW-0802">TPR repeat</keyword>
<reference evidence="7" key="1">
    <citation type="journal article" date="2017" name="bioRxiv">
        <title>Comparative analysis of the genomes of Stylophora pistillata and Acropora digitifera provides evidence for extensive differences between species of corals.</title>
        <authorList>
            <person name="Voolstra C.R."/>
            <person name="Li Y."/>
            <person name="Liew Y.J."/>
            <person name="Baumgarten S."/>
            <person name="Zoccola D."/>
            <person name="Flot J.-F."/>
            <person name="Tambutte S."/>
            <person name="Allemand D."/>
            <person name="Aranda M."/>
        </authorList>
    </citation>
    <scope>NUCLEOTIDE SEQUENCE [LARGE SCALE GENOMIC DNA]</scope>
</reference>
<dbReference type="Gene3D" id="1.25.40.10">
    <property type="entry name" value="Tetratricopeptide repeat domain"/>
    <property type="match status" value="6"/>
</dbReference>
<comment type="caution">
    <text evidence="6">The sequence shown here is derived from an EMBL/GenBank/DDBJ whole genome shotgun (WGS) entry which is preliminary data.</text>
</comment>
<feature type="repeat" description="TPR" evidence="4">
    <location>
        <begin position="562"/>
        <end position="595"/>
    </location>
</feature>
<dbReference type="GO" id="GO:0000132">
    <property type="term" value="P:establishment of mitotic spindle orientation"/>
    <property type="evidence" value="ECO:0007669"/>
    <property type="project" value="TreeGrafter"/>
</dbReference>
<sequence>MWFARELDFCLQLFELRIHKVHSTIDSILFPAMAESNLPTTGEELDAKDELPVTATEESQVTLCDHEFGVYVDPLRGIAKECLETGNKEYRQGEANNAINSYTKGLQVICEDKRLNAKLYSNRAAAHFHLGNYQECLDDAAVAVQLEPTLIKAIKKGASACVELSLYKEARSWFYMGLAIDNSSEPLINLLNTSNAKLKVLVNGYPSLGYGYQGLGQFKIAIGYHKRHLKFPKEVGDKAEEGIGYGNLGCAHDSLGQFKTAIGYHERHLEIAKEVGDKAGEERSFANLGKAYGALRQFKTAIEYLQRALEIAKEVGDKAREGKCCDYLGNAYRGLGQFKTAIGYHERHLEIAKEVGDKAGEERSFANLGKAYGALGQFKTSIEYFQRAVKIAKGLGDKAGEERSCSSLGIAYLDLRQFKTAIEYLQRALEIAKEVGDKAREGKCCDYLGNAYRGLGQFKTAIGYHERHLEIAKEVGDKAGEGKGCGYLGEDYQGLGQSKTAIEYLQRALKIAKEVGDKAGEQRSCGILGNAYHGLGQFKTAIGYRERHLEIAKEVGDKAGEGISYANLGSAYHSLGQFKTAIGYLQRHLEIVKEVGDMAEEGISYGNLACAYDSQGQFKTAIGYHERHLEIAKELGDKVEEGRSCFGLGSDYENLGQFKTAIEYLQRALEISKEVGDKVAEGESCGSLGFTYHGLGQFKRAIEYHQRHLEIAKEVGVKSEEGRVYGNLGCVYADLGQLETAIGYQQRGLKICKEVGNKVGEEASYCNLGHAYCRLGQLETAIEYHHRALEIAREGGDKVGEGANFCLLGNIRLSQGEFKAAIECAERHLKIAKEEGDKTGEACSLCSLGKSFERLGNVLKALVYFQSSVEVYDDIRASLQLNDQWKICYRDQHQTAYKGLWRTHLQQGNVVEALLAAEKGRAQSLRDLMDTRYQPGDSSTNNSSNNTFLSAVPSSTVFMAITGPCVYLWVILSNNNIQMRKVHVNSFKYEDDLEIFIEHLNKTALEDIGAKRNVRRENPALDSPKREEMAGDVVPINVWYSKSRALQKLYEIIVTPIADLIEGRELTFVPEGPFCLVPFAALEDSKSTYLGDSFTIRVLPSLTTLQLIPDCSAQFHMTTGALLVGDPCFKDIIYQGRRLQQLPGARKEVEMIGRFLNIAPLTGEMATKDEVLSRMSSVALVHIAAHGKMETGEVFLAPNTTRENPKPQEKDYLMTMNDVAETGLRARLVVLSCCHTARGEVMAEGVVGIARALLGAGARSVVVTLWAIDDEGTLEFMSFFYDALAKGKKASEALNQAMKCMRGIEKFKGVKYWAPFVLIGDDVSLDFNDV</sequence>
<protein>
    <submittedName>
        <fullName evidence="6">Tetratricopeptide repeat protein 28</fullName>
    </submittedName>
</protein>
<dbReference type="SMART" id="SM00028">
    <property type="entry name" value="TPR"/>
    <property type="match status" value="19"/>
</dbReference>
<dbReference type="PANTHER" id="PTHR45954:SF1">
    <property type="entry name" value="LD33695P"/>
    <property type="match status" value="1"/>
</dbReference>
<feature type="repeat" description="TPR" evidence="4">
    <location>
        <begin position="282"/>
        <end position="315"/>
    </location>
</feature>
<keyword evidence="2" id="KW-0963">Cytoplasm</keyword>
<dbReference type="PANTHER" id="PTHR45954">
    <property type="entry name" value="LD33695P"/>
    <property type="match status" value="1"/>
</dbReference>
<feature type="repeat" description="TPR" evidence="4">
    <location>
        <begin position="762"/>
        <end position="795"/>
    </location>
</feature>
<dbReference type="GO" id="GO:0005938">
    <property type="term" value="C:cell cortex"/>
    <property type="evidence" value="ECO:0007669"/>
    <property type="project" value="TreeGrafter"/>
</dbReference>
<feature type="repeat" description="TPR" evidence="4">
    <location>
        <begin position="402"/>
        <end position="435"/>
    </location>
</feature>
<feature type="repeat" description="TPR" evidence="4">
    <location>
        <begin position="642"/>
        <end position="675"/>
    </location>
</feature>
<gene>
    <name evidence="6" type="primary">TTC28</name>
    <name evidence="6" type="ORF">AWC38_SpisGene12627</name>
</gene>
<dbReference type="Pfam" id="PF13424">
    <property type="entry name" value="TPR_12"/>
    <property type="match status" value="7"/>
</dbReference>
<dbReference type="STRING" id="50429.A0A2B4S0B8"/>
<dbReference type="Pfam" id="PF13374">
    <property type="entry name" value="TPR_10"/>
    <property type="match status" value="1"/>
</dbReference>
<comment type="subcellular location">
    <subcellularLocation>
        <location evidence="1">Cytoplasm</location>
    </subcellularLocation>
</comment>
<feature type="repeat" description="TPR" evidence="4">
    <location>
        <begin position="362"/>
        <end position="395"/>
    </location>
</feature>
<dbReference type="InterPro" id="IPR052386">
    <property type="entry name" value="GPSM"/>
</dbReference>
<dbReference type="OrthoDB" id="10040854at2759"/>
<organism evidence="6 7">
    <name type="scientific">Stylophora pistillata</name>
    <name type="common">Smooth cauliflower coral</name>
    <dbReference type="NCBI Taxonomy" id="50429"/>
    <lineage>
        <taxon>Eukaryota</taxon>
        <taxon>Metazoa</taxon>
        <taxon>Cnidaria</taxon>
        <taxon>Anthozoa</taxon>
        <taxon>Hexacorallia</taxon>
        <taxon>Scleractinia</taxon>
        <taxon>Astrocoeniina</taxon>
        <taxon>Pocilloporidae</taxon>
        <taxon>Stylophora</taxon>
    </lineage>
</organism>
<accession>A0A2B4S0B8</accession>
<proteinExistence type="predicted"/>
<evidence type="ECO:0000256" key="3">
    <source>
        <dbReference type="ARBA" id="ARBA00022737"/>
    </source>
</evidence>
<dbReference type="GO" id="GO:0001965">
    <property type="term" value="F:G-protein alpha-subunit binding"/>
    <property type="evidence" value="ECO:0007669"/>
    <property type="project" value="TreeGrafter"/>
</dbReference>
<dbReference type="InterPro" id="IPR024983">
    <property type="entry name" value="CHAT_dom"/>
</dbReference>
<dbReference type="EMBL" id="LSMT01000227">
    <property type="protein sequence ID" value="PFX22856.1"/>
    <property type="molecule type" value="Genomic_DNA"/>
</dbReference>
<feature type="domain" description="CHAT" evidence="5">
    <location>
        <begin position="1044"/>
        <end position="1321"/>
    </location>
</feature>
<evidence type="ECO:0000313" key="7">
    <source>
        <dbReference type="Proteomes" id="UP000225706"/>
    </source>
</evidence>
<dbReference type="GO" id="GO:0005092">
    <property type="term" value="F:GDP-dissociation inhibitor activity"/>
    <property type="evidence" value="ECO:0007669"/>
    <property type="project" value="TreeGrafter"/>
</dbReference>
<dbReference type="Pfam" id="PF12770">
    <property type="entry name" value="CHAT"/>
    <property type="match status" value="1"/>
</dbReference>
<dbReference type="InterPro" id="IPR011990">
    <property type="entry name" value="TPR-like_helical_dom_sf"/>
</dbReference>
<evidence type="ECO:0000256" key="4">
    <source>
        <dbReference type="PROSITE-ProRule" id="PRU00339"/>
    </source>
</evidence>
<name>A0A2B4S0B8_STYPI</name>
<dbReference type="Proteomes" id="UP000225706">
    <property type="component" value="Unassembled WGS sequence"/>
</dbReference>
<dbReference type="SUPFAM" id="SSF48452">
    <property type="entry name" value="TPR-like"/>
    <property type="match status" value="5"/>
</dbReference>
<evidence type="ECO:0000256" key="2">
    <source>
        <dbReference type="ARBA" id="ARBA00022490"/>
    </source>
</evidence>
<evidence type="ECO:0000256" key="1">
    <source>
        <dbReference type="ARBA" id="ARBA00004496"/>
    </source>
</evidence>